<feature type="region of interest" description="Disordered" evidence="1">
    <location>
        <begin position="1"/>
        <end position="29"/>
    </location>
</feature>
<dbReference type="Proteomes" id="UP000676325">
    <property type="component" value="Unassembled WGS sequence"/>
</dbReference>
<reference evidence="2" key="1">
    <citation type="submission" date="2021-04" db="EMBL/GenBank/DDBJ databases">
        <title>Genome based classification of Actinospica acidithermotolerans sp. nov., an actinobacterium isolated from an Indonesian hot spring.</title>
        <authorList>
            <person name="Kusuma A.B."/>
            <person name="Putra K.E."/>
            <person name="Nafisah S."/>
            <person name="Loh J."/>
            <person name="Nouioui I."/>
            <person name="Goodfellow M."/>
        </authorList>
    </citation>
    <scope>NUCLEOTIDE SEQUENCE</scope>
    <source>
        <strain evidence="2">MGRD01-02</strain>
    </source>
</reference>
<proteinExistence type="predicted"/>
<evidence type="ECO:0000313" key="2">
    <source>
        <dbReference type="EMBL" id="MBR7828751.1"/>
    </source>
</evidence>
<organism evidence="2 3">
    <name type="scientific">Actinospica acidithermotolerans</name>
    <dbReference type="NCBI Taxonomy" id="2828514"/>
    <lineage>
        <taxon>Bacteria</taxon>
        <taxon>Bacillati</taxon>
        <taxon>Actinomycetota</taxon>
        <taxon>Actinomycetes</taxon>
        <taxon>Catenulisporales</taxon>
        <taxon>Actinospicaceae</taxon>
        <taxon>Actinospica</taxon>
    </lineage>
</organism>
<comment type="caution">
    <text evidence="2">The sequence shown here is derived from an EMBL/GenBank/DDBJ whole genome shotgun (WGS) entry which is preliminary data.</text>
</comment>
<dbReference type="EMBL" id="JAGSOH010000065">
    <property type="protein sequence ID" value="MBR7828751.1"/>
    <property type="molecule type" value="Genomic_DNA"/>
</dbReference>
<dbReference type="Gene3D" id="3.40.630.30">
    <property type="match status" value="1"/>
</dbReference>
<dbReference type="SUPFAM" id="SSF55729">
    <property type="entry name" value="Acyl-CoA N-acyltransferases (Nat)"/>
    <property type="match status" value="1"/>
</dbReference>
<sequence length="274" mass="28354">MGRASKKRAAAAGRVGTDRFTRGWPGPGNVTIRPAQPDEIASIAELAGAAGTALNPSLRVAVGTGVMARTLKACVRSGREDWLKLLTRAVQSGDLSVLHELSLVLAAVRDGAVVGEISVSPAIGLMQNLINDGVAPVAALCAAHSLAKVTSLATAPREETGLCDALLQAAIETYDNAGYNVLYSSAPAESEALSTFTGHGFDLVPPGHQVSLWLIFGEQISLKAREGEQLVVRMHDPEDRPRGGSQRGAVPARAGTPHANADLLSRAAATTTSA</sequence>
<name>A0A941EC03_9ACTN</name>
<dbReference type="AlphaFoldDB" id="A0A941EC03"/>
<evidence type="ECO:0000256" key="1">
    <source>
        <dbReference type="SAM" id="MobiDB-lite"/>
    </source>
</evidence>
<protein>
    <submittedName>
        <fullName evidence="2">Uncharacterized protein</fullName>
    </submittedName>
</protein>
<evidence type="ECO:0000313" key="3">
    <source>
        <dbReference type="Proteomes" id="UP000676325"/>
    </source>
</evidence>
<gene>
    <name evidence="2" type="ORF">KDK95_20755</name>
</gene>
<dbReference type="InterPro" id="IPR016181">
    <property type="entry name" value="Acyl_CoA_acyltransferase"/>
</dbReference>
<feature type="region of interest" description="Disordered" evidence="1">
    <location>
        <begin position="234"/>
        <end position="274"/>
    </location>
</feature>
<keyword evidence="3" id="KW-1185">Reference proteome</keyword>
<accession>A0A941EC03</accession>